<dbReference type="Proteomes" id="UP000236333">
    <property type="component" value="Unassembled WGS sequence"/>
</dbReference>
<dbReference type="PANTHER" id="PTHR46656:SF3">
    <property type="entry name" value="PUTATIVE-RELATED"/>
    <property type="match status" value="1"/>
</dbReference>
<feature type="signal peptide" evidence="2">
    <location>
        <begin position="1"/>
        <end position="29"/>
    </location>
</feature>
<dbReference type="Pfam" id="PF13692">
    <property type="entry name" value="Glyco_trans_1_4"/>
    <property type="match status" value="1"/>
</dbReference>
<dbReference type="EMBL" id="PGGS01000479">
    <property type="protein sequence ID" value="PNH03657.1"/>
    <property type="molecule type" value="Genomic_DNA"/>
</dbReference>
<feature type="compositionally biased region" description="Gly residues" evidence="1">
    <location>
        <begin position="168"/>
        <end position="179"/>
    </location>
</feature>
<proteinExistence type="predicted"/>
<dbReference type="SUPFAM" id="SSF53756">
    <property type="entry name" value="UDP-Glycosyltransferase/glycogen phosphorylase"/>
    <property type="match status" value="1"/>
</dbReference>
<protein>
    <submittedName>
        <fullName evidence="3">Uncharacterized protein</fullName>
    </submittedName>
</protein>
<feature type="region of interest" description="Disordered" evidence="1">
    <location>
        <begin position="196"/>
        <end position="216"/>
    </location>
</feature>
<evidence type="ECO:0000256" key="1">
    <source>
        <dbReference type="SAM" id="MobiDB-lite"/>
    </source>
</evidence>
<evidence type="ECO:0000256" key="2">
    <source>
        <dbReference type="SAM" id="SignalP"/>
    </source>
</evidence>
<dbReference type="Gene3D" id="3.40.50.2000">
    <property type="entry name" value="Glycogen Phosphorylase B"/>
    <property type="match status" value="1"/>
</dbReference>
<reference evidence="3 4" key="1">
    <citation type="journal article" date="2017" name="Mol. Biol. Evol.">
        <title>The 4-celled Tetrabaena socialis nuclear genome reveals the essential components for genetic control of cell number at the origin of multicellularity in the volvocine lineage.</title>
        <authorList>
            <person name="Featherston J."/>
            <person name="Arakaki Y."/>
            <person name="Hanschen E.R."/>
            <person name="Ferris P.J."/>
            <person name="Michod R.E."/>
            <person name="Olson B.J.S.C."/>
            <person name="Nozaki H."/>
            <person name="Durand P.M."/>
        </authorList>
    </citation>
    <scope>NUCLEOTIDE SEQUENCE [LARGE SCALE GENOMIC DNA]</scope>
    <source>
        <strain evidence="3 4">NIES-571</strain>
    </source>
</reference>
<keyword evidence="2" id="KW-0732">Signal</keyword>
<evidence type="ECO:0000313" key="4">
    <source>
        <dbReference type="Proteomes" id="UP000236333"/>
    </source>
</evidence>
<gene>
    <name evidence="3" type="ORF">TSOC_010261</name>
</gene>
<feature type="compositionally biased region" description="Gly residues" evidence="1">
    <location>
        <begin position="326"/>
        <end position="335"/>
    </location>
</feature>
<feature type="compositionally biased region" description="Gly residues" evidence="1">
    <location>
        <begin position="274"/>
        <end position="289"/>
    </location>
</feature>
<feature type="chain" id="PRO_5014400459" evidence="2">
    <location>
        <begin position="30"/>
        <end position="608"/>
    </location>
</feature>
<dbReference type="CDD" id="cd03801">
    <property type="entry name" value="GT4_PimA-like"/>
    <property type="match status" value="1"/>
</dbReference>
<dbReference type="AlphaFoldDB" id="A0A2J7ZTQ6"/>
<feature type="compositionally biased region" description="Low complexity" evidence="1">
    <location>
        <begin position="119"/>
        <end position="158"/>
    </location>
</feature>
<organism evidence="3 4">
    <name type="scientific">Tetrabaena socialis</name>
    <dbReference type="NCBI Taxonomy" id="47790"/>
    <lineage>
        <taxon>Eukaryota</taxon>
        <taxon>Viridiplantae</taxon>
        <taxon>Chlorophyta</taxon>
        <taxon>core chlorophytes</taxon>
        <taxon>Chlorophyceae</taxon>
        <taxon>CS clade</taxon>
        <taxon>Chlamydomonadales</taxon>
        <taxon>Tetrabaenaceae</taxon>
        <taxon>Tetrabaena</taxon>
    </lineage>
</organism>
<dbReference type="PANTHER" id="PTHR46656">
    <property type="entry name" value="PUTATIVE-RELATED"/>
    <property type="match status" value="1"/>
</dbReference>
<dbReference type="OrthoDB" id="2193793at2759"/>
<evidence type="ECO:0000313" key="3">
    <source>
        <dbReference type="EMBL" id="PNH03657.1"/>
    </source>
</evidence>
<feature type="region of interest" description="Disordered" evidence="1">
    <location>
        <begin position="116"/>
        <end position="182"/>
    </location>
</feature>
<comment type="caution">
    <text evidence="3">The sequence shown here is derived from an EMBL/GenBank/DDBJ whole genome shotgun (WGS) entry which is preliminary data.</text>
</comment>
<sequence length="608" mass="63678">MAPASAALSHPRTLLPLPLLLALLLLLLAAKEKAALHSAYHCPPQLLLPTATAALEAPLLLALRRRAAAPAETLTLALPMLVRMQELVVLMLVLQPLPRASLKLLKKGTGLMRTEQEEQQAAAAAQGSVVAAGSPPAPRLATSASAAPGPASSLPPGAVLWRGPGPEAPGGGGGGGDGQGVTVWAGMLASANAATDAGTTAAGGPGGGPDLRPLPDAGQLHAAVQQAVASQQKQVQRQQQYDTPSVLHRQQVYGKRPNGQARAGAAEGALLRGGGRGAAAGDAAGGDAGAGAALSSPRPRAKLPRGAGSGAVRGAGQRSAGRGGDEGAGPGGGGEPEPLKLPGIFVSQCNAMNEVWVPSQWAVDVFKASGVDPHKLVILPEGVNTTWFDPDLYEPMPMPQGDLVFGLNTSSNGTGARPFRLLSTFKWEPRKGWDVLLEAYLTEFTAEDDVELFIITKPFVGGGDFRTHMHKCDGRAADAFVLPSRGEGWGRPHVEAMAMGLPLIATNWSGITAYLDESVGYPIDVERLTTVSDNSVWWFRGLKWAQPSVRHTRQLMRRVYSHREEARARGAAGRRRMVERYSPDVLAAELARQLRRIDALIPKLPPPV</sequence>
<keyword evidence="4" id="KW-1185">Reference proteome</keyword>
<accession>A0A2J7ZTQ6</accession>
<name>A0A2J7ZTQ6_9CHLO</name>
<feature type="region of interest" description="Disordered" evidence="1">
    <location>
        <begin position="274"/>
        <end position="340"/>
    </location>
</feature>